<comment type="caution">
    <text evidence="4">The sequence shown here is derived from an EMBL/GenBank/DDBJ whole genome shotgun (WGS) entry which is preliminary data.</text>
</comment>
<keyword evidence="2" id="KW-0238">DNA-binding</keyword>
<sequence length="259" mass="29297">MTDNRLAPLLQHSERITRAEYRVLSYLTAHPLLIGQITVRELAKATFISPATIMRLCQKLGFSGYSEFIWYCKQLLSSGTSISGNIQPHHTEIIPDAFEHFVTNYRKTFSLITPEKMSRFSTLLREKENFFLYSAGFSRLFADYLTQKLQILGKTAFKSGPGDSRKIFLSNAVKYEVFIAISRSGQTEQVLDKVRIAHNVGMTVIAFTRSSANPLASLADVHFALYDEAIYFDAEINEITSFESNLIMLIDLLLLQATS</sequence>
<keyword evidence="1" id="KW-0805">Transcription regulation</keyword>
<proteinExistence type="predicted"/>
<dbReference type="SUPFAM" id="SSF53697">
    <property type="entry name" value="SIS domain"/>
    <property type="match status" value="1"/>
</dbReference>
<dbReference type="InterPro" id="IPR046348">
    <property type="entry name" value="SIS_dom_sf"/>
</dbReference>
<organism evidence="4 5">
    <name type="scientific">Photorhabdus laumondii subsp. laumondii</name>
    <name type="common">Photorhabdus luminescens subsp. laumondii</name>
    <dbReference type="NCBI Taxonomy" id="141679"/>
    <lineage>
        <taxon>Bacteria</taxon>
        <taxon>Pseudomonadati</taxon>
        <taxon>Pseudomonadota</taxon>
        <taxon>Gammaproteobacteria</taxon>
        <taxon>Enterobacterales</taxon>
        <taxon>Morganellaceae</taxon>
        <taxon>Photorhabdus</taxon>
    </lineage>
</organism>
<dbReference type="Gene3D" id="1.10.10.10">
    <property type="entry name" value="Winged helix-like DNA-binding domain superfamily/Winged helix DNA-binding domain"/>
    <property type="match status" value="1"/>
</dbReference>
<dbReference type="RefSeq" id="WP_011146246.1">
    <property type="nucleotide sequence ID" value="NZ_CAWMTZ010000224.1"/>
</dbReference>
<dbReference type="PANTHER" id="PTHR30514:SF21">
    <property type="entry name" value="RPIR-FAMILY TRANSCRIPTIONAL REGULATOR"/>
    <property type="match status" value="1"/>
</dbReference>
<accession>A0A6L9JGH9</accession>
<evidence type="ECO:0000313" key="5">
    <source>
        <dbReference type="Proteomes" id="UP000479300"/>
    </source>
</evidence>
<dbReference type="GO" id="GO:1901135">
    <property type="term" value="P:carbohydrate derivative metabolic process"/>
    <property type="evidence" value="ECO:0007669"/>
    <property type="project" value="InterPro"/>
</dbReference>
<dbReference type="CDD" id="cd05013">
    <property type="entry name" value="SIS_RpiR"/>
    <property type="match status" value="1"/>
</dbReference>
<evidence type="ECO:0000256" key="1">
    <source>
        <dbReference type="ARBA" id="ARBA00023015"/>
    </source>
</evidence>
<protein>
    <submittedName>
        <fullName evidence="4">SIS domain-containing protein</fullName>
    </submittedName>
</protein>
<gene>
    <name evidence="4" type="ORF">GPY51_04570</name>
</gene>
<dbReference type="OMA" id="WHCKQLL"/>
<keyword evidence="3" id="KW-0804">Transcription</keyword>
<dbReference type="Pfam" id="PF01380">
    <property type="entry name" value="SIS"/>
    <property type="match status" value="1"/>
</dbReference>
<dbReference type="InterPro" id="IPR035472">
    <property type="entry name" value="RpiR-like_SIS"/>
</dbReference>
<dbReference type="InterPro" id="IPR009057">
    <property type="entry name" value="Homeodomain-like_sf"/>
</dbReference>
<name>A0A6L9JGH9_PHOLM</name>
<dbReference type="AlphaFoldDB" id="A0A6L9JGH9"/>
<dbReference type="KEGG" id="plum:A4R40_09940"/>
<dbReference type="PROSITE" id="PS51464">
    <property type="entry name" value="SIS"/>
    <property type="match status" value="1"/>
</dbReference>
<dbReference type="InterPro" id="IPR000281">
    <property type="entry name" value="HTH_RpiR"/>
</dbReference>
<evidence type="ECO:0000256" key="3">
    <source>
        <dbReference type="ARBA" id="ARBA00023163"/>
    </source>
</evidence>
<dbReference type="GeneID" id="48848257"/>
<dbReference type="InterPro" id="IPR047640">
    <property type="entry name" value="RpiR-like"/>
</dbReference>
<dbReference type="GO" id="GO:0097367">
    <property type="term" value="F:carbohydrate derivative binding"/>
    <property type="evidence" value="ECO:0007669"/>
    <property type="project" value="InterPro"/>
</dbReference>
<evidence type="ECO:0000313" key="4">
    <source>
        <dbReference type="EMBL" id="NDL38079.1"/>
    </source>
</evidence>
<evidence type="ECO:0000256" key="2">
    <source>
        <dbReference type="ARBA" id="ARBA00023125"/>
    </source>
</evidence>
<dbReference type="PANTHER" id="PTHR30514">
    <property type="entry name" value="GLUCOKINASE"/>
    <property type="match status" value="1"/>
</dbReference>
<dbReference type="InterPro" id="IPR036388">
    <property type="entry name" value="WH-like_DNA-bd_sf"/>
</dbReference>
<dbReference type="SUPFAM" id="SSF46689">
    <property type="entry name" value="Homeodomain-like"/>
    <property type="match status" value="1"/>
</dbReference>
<dbReference type="GO" id="GO:0003677">
    <property type="term" value="F:DNA binding"/>
    <property type="evidence" value="ECO:0007669"/>
    <property type="project" value="UniProtKB-KW"/>
</dbReference>
<dbReference type="GO" id="GO:0003700">
    <property type="term" value="F:DNA-binding transcription factor activity"/>
    <property type="evidence" value="ECO:0007669"/>
    <property type="project" value="InterPro"/>
</dbReference>
<dbReference type="Proteomes" id="UP000479300">
    <property type="component" value="Unassembled WGS sequence"/>
</dbReference>
<dbReference type="Gene3D" id="3.40.50.10490">
    <property type="entry name" value="Glucose-6-phosphate isomerase like protein, domain 1"/>
    <property type="match status" value="1"/>
</dbReference>
<dbReference type="PROSITE" id="PS51071">
    <property type="entry name" value="HTH_RPIR"/>
    <property type="match status" value="1"/>
</dbReference>
<reference evidence="4 5" key="1">
    <citation type="submission" date="2019-12" db="EMBL/GenBank/DDBJ databases">
        <title>Engineering Photorhabdus to improve their lethality against agricultural pests.</title>
        <authorList>
            <person name="Machado R.A.R."/>
        </authorList>
    </citation>
    <scope>NUCLEOTIDE SEQUENCE [LARGE SCALE GENOMIC DNA]</scope>
    <source>
        <strain evidence="4 5">EN01</strain>
    </source>
</reference>
<dbReference type="Pfam" id="PF01418">
    <property type="entry name" value="HTH_6"/>
    <property type="match status" value="1"/>
</dbReference>
<dbReference type="InterPro" id="IPR001347">
    <property type="entry name" value="SIS_dom"/>
</dbReference>
<dbReference type="EMBL" id="WSFA01000007">
    <property type="protein sequence ID" value="NDL38079.1"/>
    <property type="molecule type" value="Genomic_DNA"/>
</dbReference>